<feature type="domain" description="ABC transporter" evidence="9">
    <location>
        <begin position="2"/>
        <end position="233"/>
    </location>
</feature>
<accession>Q702C7</accession>
<dbReference type="PROSITE" id="PS50893">
    <property type="entry name" value="ABC_TRANSPORTER_2"/>
    <property type="match status" value="1"/>
</dbReference>
<proteinExistence type="inferred from homology"/>
<keyword evidence="4" id="KW-0547">Nucleotide-binding</keyword>
<evidence type="ECO:0000256" key="1">
    <source>
        <dbReference type="ARBA" id="ARBA00004413"/>
    </source>
</evidence>
<organism evidence="10">
    <name type="scientific">uncultured crenarchaeote</name>
    <dbReference type="NCBI Taxonomy" id="29281"/>
    <lineage>
        <taxon>Archaea</taxon>
        <taxon>Thermoproteota</taxon>
        <taxon>environmental samples</taxon>
    </lineage>
</organism>
<dbReference type="GO" id="GO:0016887">
    <property type="term" value="F:ATP hydrolysis activity"/>
    <property type="evidence" value="ECO:0007669"/>
    <property type="project" value="InterPro"/>
</dbReference>
<dbReference type="InterPro" id="IPR003439">
    <property type="entry name" value="ABC_transporter-like_ATP-bd"/>
</dbReference>
<dbReference type="GO" id="GO:0005886">
    <property type="term" value="C:plasma membrane"/>
    <property type="evidence" value="ECO:0007669"/>
    <property type="project" value="UniProtKB-SubCell"/>
</dbReference>
<evidence type="ECO:0000256" key="6">
    <source>
        <dbReference type="ARBA" id="ARBA00022967"/>
    </source>
</evidence>
<comment type="subcellular location">
    <subcellularLocation>
        <location evidence="1">Cell membrane</location>
        <topology evidence="1">Peripheral membrane protein</topology>
        <orientation evidence="1">Cytoplasmic side</orientation>
    </subcellularLocation>
</comment>
<dbReference type="Pfam" id="PF00005">
    <property type="entry name" value="ABC_tran"/>
    <property type="match status" value="1"/>
</dbReference>
<dbReference type="PANTHER" id="PTHR43582:SF2">
    <property type="entry name" value="LINEARMYCIN RESISTANCE ATP-BINDING PROTEIN LNRL"/>
    <property type="match status" value="1"/>
</dbReference>
<dbReference type="InterPro" id="IPR005894">
    <property type="entry name" value="DrrA"/>
</dbReference>
<dbReference type="EMBL" id="AJ627420">
    <property type="protein sequence ID" value="CAF28697.1"/>
    <property type="molecule type" value="Genomic_DNA"/>
</dbReference>
<dbReference type="InterPro" id="IPR017871">
    <property type="entry name" value="ABC_transporter-like_CS"/>
</dbReference>
<evidence type="ECO:0000256" key="8">
    <source>
        <dbReference type="ARBA" id="ARBA00049985"/>
    </source>
</evidence>
<keyword evidence="6" id="KW-1278">Translocase</keyword>
<keyword evidence="3" id="KW-1003">Cell membrane</keyword>
<dbReference type="Gene3D" id="3.40.50.300">
    <property type="entry name" value="P-loop containing nucleotide triphosphate hydrolases"/>
    <property type="match status" value="1"/>
</dbReference>
<dbReference type="GO" id="GO:1900753">
    <property type="term" value="P:doxorubicin transport"/>
    <property type="evidence" value="ECO:0007669"/>
    <property type="project" value="InterPro"/>
</dbReference>
<name>Q702C7_9CREN</name>
<dbReference type="AlphaFoldDB" id="Q702C7"/>
<dbReference type="InterPro" id="IPR003593">
    <property type="entry name" value="AAA+_ATPase"/>
</dbReference>
<keyword evidence="2" id="KW-0813">Transport</keyword>
<dbReference type="InterPro" id="IPR027417">
    <property type="entry name" value="P-loop_NTPase"/>
</dbReference>
<dbReference type="NCBIfam" id="TIGR01188">
    <property type="entry name" value="drrA"/>
    <property type="match status" value="1"/>
</dbReference>
<dbReference type="PANTHER" id="PTHR43582">
    <property type="entry name" value="LINEARMYCIN RESISTANCE ATP-BINDING PROTEIN LNRL"/>
    <property type="match status" value="1"/>
</dbReference>
<protein>
    <submittedName>
        <fullName evidence="10">Putative ABC transporter ATP binding protein</fullName>
    </submittedName>
</protein>
<evidence type="ECO:0000256" key="5">
    <source>
        <dbReference type="ARBA" id="ARBA00022840"/>
    </source>
</evidence>
<evidence type="ECO:0000256" key="3">
    <source>
        <dbReference type="ARBA" id="ARBA00022475"/>
    </source>
</evidence>
<dbReference type="SMART" id="SM00382">
    <property type="entry name" value="AAA"/>
    <property type="match status" value="1"/>
</dbReference>
<comment type="similarity">
    <text evidence="8">Belongs to the ABC transporter superfamily. Drug exporter-1 (DrugE1) (TC 3.A.1.105) family.</text>
</comment>
<reference evidence="10" key="1">
    <citation type="journal article" date="2004" name="Environ. Microbiol.">
        <title>Characterization of Large-Insert DNA Libraries from Soil for Environmental Genomic Studies of Archaea.</title>
        <authorList>
            <person name="Treusch A.H."/>
            <person name="Kletzin A."/>
            <person name="Raddatz G."/>
            <person name="Ochsenreiter T."/>
            <person name="Quaiser A."/>
            <person name="Meurer G."/>
            <person name="Schuster S.C."/>
            <person name="Schleper C."/>
        </authorList>
    </citation>
    <scope>NUCLEOTIDE SEQUENCE</scope>
</reference>
<sequence>MISIKNVTKTYGNLTALDNLSLDVSENEVFGLLGPNGAGKTTLIHILATLIKPSSGYAVVNGNNILDDPCKVRSSIGVVFQAPSSDDILTGYENIKVHALLYGIPKGWREKRISEVLDLVGLTSRKDEQVKKYSGGMRRRLEIARGLVHKPRVLFLDEPTLGLDPSSRDNMWQYIRKLVEEENVTIILTTHYMEEADQLCDRICFINNGRITAVDSPAKLKETLSGDTIRIRFEDNVNQSTVLSKIEELSLLDFVHNASYTDNWLVITVNNANKNIPKILSYLDNVNWIEYKKPTLNDLFLQVAGNSMDYDDDAEGGFMERYARYDKS</sequence>
<dbReference type="FunFam" id="3.40.50.300:FF:000589">
    <property type="entry name" value="ABC transporter, ATP-binding subunit"/>
    <property type="match status" value="1"/>
</dbReference>
<evidence type="ECO:0000259" key="9">
    <source>
        <dbReference type="PROSITE" id="PS50893"/>
    </source>
</evidence>
<keyword evidence="5" id="KW-0067">ATP-binding</keyword>
<dbReference type="SUPFAM" id="SSF52540">
    <property type="entry name" value="P-loop containing nucleoside triphosphate hydrolases"/>
    <property type="match status" value="1"/>
</dbReference>
<evidence type="ECO:0000256" key="7">
    <source>
        <dbReference type="ARBA" id="ARBA00023136"/>
    </source>
</evidence>
<dbReference type="PROSITE" id="PS00211">
    <property type="entry name" value="ABC_TRANSPORTER_1"/>
    <property type="match status" value="1"/>
</dbReference>
<evidence type="ECO:0000313" key="10">
    <source>
        <dbReference type="EMBL" id="CAF28697.1"/>
    </source>
</evidence>
<dbReference type="GO" id="GO:0005524">
    <property type="term" value="F:ATP binding"/>
    <property type="evidence" value="ECO:0007669"/>
    <property type="project" value="UniProtKB-KW"/>
</dbReference>
<evidence type="ECO:0000256" key="2">
    <source>
        <dbReference type="ARBA" id="ARBA00022448"/>
    </source>
</evidence>
<dbReference type="GO" id="GO:0043215">
    <property type="term" value="P:daunorubicin transport"/>
    <property type="evidence" value="ECO:0007669"/>
    <property type="project" value="InterPro"/>
</dbReference>
<keyword evidence="7" id="KW-0472">Membrane</keyword>
<evidence type="ECO:0000256" key="4">
    <source>
        <dbReference type="ARBA" id="ARBA00022741"/>
    </source>
</evidence>